<reference evidence="5 8" key="1">
    <citation type="submission" date="2023-02" db="EMBL/GenBank/DDBJ databases">
        <title>Pathogen: clinical or host-associated sample.</title>
        <authorList>
            <person name="Hergert J."/>
            <person name="Casey R."/>
            <person name="Wagner J."/>
            <person name="Young E.L."/>
            <person name="Oakeson K.F."/>
        </authorList>
    </citation>
    <scope>NUCLEOTIDE SEQUENCE</scope>
    <source>
        <strain evidence="6 8">2022CK-00829</strain>
        <strain evidence="5">2022CK-00830</strain>
    </source>
</reference>
<dbReference type="PANTHER" id="PTHR22604">
    <property type="entry name" value="OXIDOREDUCTASES"/>
    <property type="match status" value="1"/>
</dbReference>
<proteinExistence type="inferred from homology"/>
<dbReference type="SUPFAM" id="SSF51735">
    <property type="entry name" value="NAD(P)-binding Rossmann-fold domains"/>
    <property type="match status" value="1"/>
</dbReference>
<dbReference type="GO" id="GO:0000166">
    <property type="term" value="F:nucleotide binding"/>
    <property type="evidence" value="ECO:0007669"/>
    <property type="project" value="InterPro"/>
</dbReference>
<dbReference type="Gene3D" id="3.40.50.720">
    <property type="entry name" value="NAD(P)-binding Rossmann-like Domain"/>
    <property type="match status" value="1"/>
</dbReference>
<dbReference type="Pfam" id="PF01408">
    <property type="entry name" value="GFO_IDH_MocA"/>
    <property type="match status" value="1"/>
</dbReference>
<dbReference type="SUPFAM" id="SSF55347">
    <property type="entry name" value="Glyceraldehyde-3-phosphate dehydrogenase-like, C-terminal domain"/>
    <property type="match status" value="1"/>
</dbReference>
<organism evidence="5 7">
    <name type="scientific">Paenibacillus urinalis</name>
    <dbReference type="NCBI Taxonomy" id="521520"/>
    <lineage>
        <taxon>Bacteria</taxon>
        <taxon>Bacillati</taxon>
        <taxon>Bacillota</taxon>
        <taxon>Bacilli</taxon>
        <taxon>Bacillales</taxon>
        <taxon>Paenibacillaceae</taxon>
        <taxon>Paenibacillus</taxon>
    </lineage>
</organism>
<dbReference type="Gene3D" id="3.30.360.10">
    <property type="entry name" value="Dihydrodipicolinate Reductase, domain 2"/>
    <property type="match status" value="1"/>
</dbReference>
<gene>
    <name evidence="5" type="ORF">PUW23_14665</name>
    <name evidence="6" type="ORF">PUW25_14405</name>
</gene>
<dbReference type="Proteomes" id="UP001221519">
    <property type="component" value="Chromosome"/>
</dbReference>
<sequence length="332" mass="36616">MSKKLRWGILSTANIGRKSVIPGLQYSQFNEVTAIASRDQAKAEEAAKELNIKHAYGSYEDLLASDDIDAVYIPLPNHLHMEWTIKAAEAGKHVLCEKPIALTAEEAERMVIACEQAGVHLAEAFMYRHHPRYQMIKDVIASGEIGTVRGLHANFTFNSGDSTNNIRFNKEMGGGSIYDVGCYPISAARFLTGLEPEAVTAQSFFSPKHGDVDMMTSGFLEFPNDVSLIFDCGMWASFRNRLEVLGTEGTIEVPSAFVCSHDSEAGFIVNGKLGKREIEVPVINQYSAMVDHFADVVFERSTPAFTPSDAVRNMRVVESALVSATKRERITL</sequence>
<evidence type="ECO:0000313" key="6">
    <source>
        <dbReference type="EMBL" id="WDI00483.1"/>
    </source>
</evidence>
<evidence type="ECO:0000256" key="2">
    <source>
        <dbReference type="ARBA" id="ARBA00023002"/>
    </source>
</evidence>
<feature type="domain" description="Gfo/Idh/MocA-like oxidoreductase N-terminal" evidence="3">
    <location>
        <begin position="6"/>
        <end position="122"/>
    </location>
</feature>
<evidence type="ECO:0000313" key="5">
    <source>
        <dbReference type="EMBL" id="WDH80788.1"/>
    </source>
</evidence>
<dbReference type="InterPro" id="IPR036291">
    <property type="entry name" value="NAD(P)-bd_dom_sf"/>
</dbReference>
<dbReference type="PANTHER" id="PTHR22604:SF105">
    <property type="entry name" value="TRANS-1,2-DIHYDROBENZENE-1,2-DIOL DEHYDROGENASE"/>
    <property type="match status" value="1"/>
</dbReference>
<evidence type="ECO:0000313" key="8">
    <source>
        <dbReference type="Proteomes" id="UP001221519"/>
    </source>
</evidence>
<dbReference type="Proteomes" id="UP001220962">
    <property type="component" value="Chromosome"/>
</dbReference>
<name>A0AAX3MTS3_9BACL</name>
<dbReference type="EMBL" id="CP118108">
    <property type="protein sequence ID" value="WDI00483.1"/>
    <property type="molecule type" value="Genomic_DNA"/>
</dbReference>
<evidence type="ECO:0000256" key="1">
    <source>
        <dbReference type="ARBA" id="ARBA00010928"/>
    </source>
</evidence>
<dbReference type="RefSeq" id="WP_047910356.1">
    <property type="nucleotide sequence ID" value="NZ_CP118101.1"/>
</dbReference>
<dbReference type="InterPro" id="IPR000683">
    <property type="entry name" value="Gfo/Idh/MocA-like_OxRdtase_N"/>
</dbReference>
<dbReference type="GO" id="GO:0016491">
    <property type="term" value="F:oxidoreductase activity"/>
    <property type="evidence" value="ECO:0007669"/>
    <property type="project" value="UniProtKB-KW"/>
</dbReference>
<comment type="similarity">
    <text evidence="1">Belongs to the Gfo/Idh/MocA family.</text>
</comment>
<protein>
    <submittedName>
        <fullName evidence="5">Gfo/Idh/MocA family oxidoreductase</fullName>
    </submittedName>
</protein>
<feature type="domain" description="GFO/IDH/MocA-like oxidoreductase" evidence="4">
    <location>
        <begin position="133"/>
        <end position="252"/>
    </location>
</feature>
<dbReference type="Pfam" id="PF22725">
    <property type="entry name" value="GFO_IDH_MocA_C3"/>
    <property type="match status" value="1"/>
</dbReference>
<evidence type="ECO:0000313" key="7">
    <source>
        <dbReference type="Proteomes" id="UP001220962"/>
    </source>
</evidence>
<keyword evidence="8" id="KW-1185">Reference proteome</keyword>
<accession>A0AAX3MTS3</accession>
<dbReference type="AlphaFoldDB" id="A0AAX3MTS3"/>
<evidence type="ECO:0000259" key="3">
    <source>
        <dbReference type="Pfam" id="PF01408"/>
    </source>
</evidence>
<dbReference type="InterPro" id="IPR055170">
    <property type="entry name" value="GFO_IDH_MocA-like_dom"/>
</dbReference>
<dbReference type="EMBL" id="CP118101">
    <property type="protein sequence ID" value="WDH80788.1"/>
    <property type="molecule type" value="Genomic_DNA"/>
</dbReference>
<evidence type="ECO:0000259" key="4">
    <source>
        <dbReference type="Pfam" id="PF22725"/>
    </source>
</evidence>
<dbReference type="InterPro" id="IPR050984">
    <property type="entry name" value="Gfo/Idh/MocA_domain"/>
</dbReference>
<keyword evidence="2" id="KW-0560">Oxidoreductase</keyword>